<feature type="transmembrane region" description="Helical" evidence="9">
    <location>
        <begin position="137"/>
        <end position="161"/>
    </location>
</feature>
<dbReference type="PANTHER" id="PTHR11795">
    <property type="entry name" value="BRANCHED-CHAIN AMINO ACID TRANSPORT SYSTEM PERMEASE PROTEIN LIVH"/>
    <property type="match status" value="1"/>
</dbReference>
<keyword evidence="4 9" id="KW-0812">Transmembrane</keyword>
<comment type="similarity">
    <text evidence="8">Belongs to the binding-protein-dependent transport system permease family. LivHM subfamily.</text>
</comment>
<dbReference type="InterPro" id="IPR052157">
    <property type="entry name" value="BCAA_transport_permease"/>
</dbReference>
<evidence type="ECO:0000256" key="6">
    <source>
        <dbReference type="ARBA" id="ARBA00022989"/>
    </source>
</evidence>
<dbReference type="GO" id="GO:0006865">
    <property type="term" value="P:amino acid transport"/>
    <property type="evidence" value="ECO:0007669"/>
    <property type="project" value="UniProtKB-KW"/>
</dbReference>
<organism evidence="10 11">
    <name type="scientific">Effusibacillus dendaii</name>
    <dbReference type="NCBI Taxonomy" id="2743772"/>
    <lineage>
        <taxon>Bacteria</taxon>
        <taxon>Bacillati</taxon>
        <taxon>Bacillota</taxon>
        <taxon>Bacilli</taxon>
        <taxon>Bacillales</taxon>
        <taxon>Alicyclobacillaceae</taxon>
        <taxon>Effusibacillus</taxon>
    </lineage>
</organism>
<comment type="subcellular location">
    <subcellularLocation>
        <location evidence="1">Cell membrane</location>
        <topology evidence="1">Multi-pass membrane protein</topology>
    </subcellularLocation>
</comment>
<dbReference type="EMBL" id="AP023366">
    <property type="protein sequence ID" value="BCJ85483.1"/>
    <property type="molecule type" value="Genomic_DNA"/>
</dbReference>
<dbReference type="PANTHER" id="PTHR11795:SF450">
    <property type="entry name" value="ABC TRANSPORTER PERMEASE PROTEIN"/>
    <property type="match status" value="1"/>
</dbReference>
<keyword evidence="5" id="KW-0029">Amino-acid transport</keyword>
<evidence type="ECO:0000256" key="8">
    <source>
        <dbReference type="ARBA" id="ARBA00037998"/>
    </source>
</evidence>
<evidence type="ECO:0000256" key="4">
    <source>
        <dbReference type="ARBA" id="ARBA00022692"/>
    </source>
</evidence>
<evidence type="ECO:0000256" key="9">
    <source>
        <dbReference type="SAM" id="Phobius"/>
    </source>
</evidence>
<proteinExistence type="inferred from homology"/>
<keyword evidence="7 9" id="KW-0472">Membrane</keyword>
<evidence type="ECO:0000256" key="2">
    <source>
        <dbReference type="ARBA" id="ARBA00022448"/>
    </source>
</evidence>
<accession>A0A7I8D5Q5</accession>
<dbReference type="InterPro" id="IPR001851">
    <property type="entry name" value="ABC_transp_permease"/>
</dbReference>
<keyword evidence="3" id="KW-1003">Cell membrane</keyword>
<dbReference type="GO" id="GO:0005886">
    <property type="term" value="C:plasma membrane"/>
    <property type="evidence" value="ECO:0007669"/>
    <property type="project" value="UniProtKB-SubCell"/>
</dbReference>
<evidence type="ECO:0000256" key="5">
    <source>
        <dbReference type="ARBA" id="ARBA00022970"/>
    </source>
</evidence>
<feature type="transmembrane region" description="Helical" evidence="9">
    <location>
        <begin position="65"/>
        <end position="87"/>
    </location>
</feature>
<evidence type="ECO:0000313" key="10">
    <source>
        <dbReference type="EMBL" id="BCJ85483.1"/>
    </source>
</evidence>
<feature type="transmembrane region" description="Helical" evidence="9">
    <location>
        <begin position="94"/>
        <end position="117"/>
    </location>
</feature>
<keyword evidence="6 9" id="KW-1133">Transmembrane helix</keyword>
<evidence type="ECO:0000256" key="3">
    <source>
        <dbReference type="ARBA" id="ARBA00022475"/>
    </source>
</evidence>
<keyword evidence="11" id="KW-1185">Reference proteome</keyword>
<feature type="transmembrane region" description="Helical" evidence="9">
    <location>
        <begin position="6"/>
        <end position="30"/>
    </location>
</feature>
<keyword evidence="2" id="KW-0813">Transport</keyword>
<feature type="transmembrane region" description="Helical" evidence="9">
    <location>
        <begin position="267"/>
        <end position="285"/>
    </location>
</feature>
<dbReference type="GO" id="GO:0022857">
    <property type="term" value="F:transmembrane transporter activity"/>
    <property type="evidence" value="ECO:0007669"/>
    <property type="project" value="InterPro"/>
</dbReference>
<protein>
    <submittedName>
        <fullName evidence="10">Branched-chain amino acid ABC transporter permease</fullName>
    </submittedName>
</protein>
<name>A0A7I8D5Q5_9BACL</name>
<dbReference type="AlphaFoldDB" id="A0A7I8D5Q5"/>
<dbReference type="CDD" id="cd06582">
    <property type="entry name" value="TM_PBP1_LivH_like"/>
    <property type="match status" value="1"/>
</dbReference>
<dbReference type="Proteomes" id="UP000593802">
    <property type="component" value="Chromosome"/>
</dbReference>
<feature type="transmembrane region" description="Helical" evidence="9">
    <location>
        <begin position="240"/>
        <end position="261"/>
    </location>
</feature>
<reference evidence="10 11" key="1">
    <citation type="submission" date="2020-08" db="EMBL/GenBank/DDBJ databases">
        <title>Complete Genome Sequence of Effusibacillus dendaii Strain skT53, Isolated from Farmland soil.</title>
        <authorList>
            <person name="Konishi T."/>
            <person name="Kawasaki H."/>
        </authorList>
    </citation>
    <scope>NUCLEOTIDE SEQUENCE [LARGE SCALE GENOMIC DNA]</scope>
    <source>
        <strain evidence="11">skT53</strain>
    </source>
</reference>
<dbReference type="RefSeq" id="WP_200759603.1">
    <property type="nucleotide sequence ID" value="NZ_AP023366.1"/>
</dbReference>
<dbReference type="Pfam" id="PF02653">
    <property type="entry name" value="BPD_transp_2"/>
    <property type="match status" value="1"/>
</dbReference>
<gene>
    <name evidence="10" type="ORF">skT53_04680</name>
</gene>
<evidence type="ECO:0000313" key="11">
    <source>
        <dbReference type="Proteomes" id="UP000593802"/>
    </source>
</evidence>
<feature type="transmembrane region" description="Helical" evidence="9">
    <location>
        <begin position="182"/>
        <end position="202"/>
    </location>
</feature>
<feature type="transmembrane region" description="Helical" evidence="9">
    <location>
        <begin position="208"/>
        <end position="228"/>
    </location>
</feature>
<sequence length="293" mass="31565">MTDFVQLLVAGLAIGGIYALLALGFVWIYVALDAVNFAQGDFAMIAAYLVFTFSVQMRVPYGLAIVLGLLSMILLGIIFQLLVYVPFRDRSKNYLPVMISTLGASILLQNLVLMVYGPFPQQLPNIFPAETVHVGGVVLSTQYLLILGVTFALLLVQYILFEKTLIGKKMQATAQDKLMARLLGISVNTMIMLTFMYSTVLAGVAGILVAPLFMVTNTMGVIIALKAFSASIIGGFSSVPGAIIGGLGIGLIETFAAAYLSEPYKDAFAFLILIVFLLIRPQGLFGEKIAQKA</sequence>
<dbReference type="KEGG" id="eff:skT53_04680"/>
<evidence type="ECO:0000256" key="1">
    <source>
        <dbReference type="ARBA" id="ARBA00004651"/>
    </source>
</evidence>
<evidence type="ECO:0000256" key="7">
    <source>
        <dbReference type="ARBA" id="ARBA00023136"/>
    </source>
</evidence>